<dbReference type="PANTHER" id="PTHR43798:SF33">
    <property type="entry name" value="HYDROLASE, PUTATIVE (AFU_ORTHOLOGUE AFUA_2G14860)-RELATED"/>
    <property type="match status" value="1"/>
</dbReference>
<keyword evidence="3" id="KW-1185">Reference proteome</keyword>
<gene>
    <name evidence="2" type="ORF">U5G49_005459</name>
</gene>
<reference evidence="2 3" key="1">
    <citation type="submission" date="2023-12" db="EMBL/GenBank/DDBJ databases">
        <authorList>
            <person name="Menendez E."/>
            <person name="Kaur S."/>
            <person name="Flores-Felix J.D."/>
            <person name="diCenzo G.C."/>
            <person name="Peix A."/>
            <person name="Velazquez E."/>
        </authorList>
    </citation>
    <scope>NUCLEOTIDE SEQUENCE [LARGE SCALE GENOMIC DNA]</scope>
    <source>
        <strain evidence="2 3">CIP 108029</strain>
        <plasmid evidence="2 3">pRinCIP108029d</plasmid>
    </source>
</reference>
<proteinExistence type="predicted"/>
<evidence type="ECO:0000313" key="3">
    <source>
        <dbReference type="Proteomes" id="UP001322785"/>
    </source>
</evidence>
<dbReference type="Gene3D" id="3.40.50.1820">
    <property type="entry name" value="alpha/beta hydrolase"/>
    <property type="match status" value="1"/>
</dbReference>
<dbReference type="GO" id="GO:0016787">
    <property type="term" value="F:hydrolase activity"/>
    <property type="evidence" value="ECO:0007669"/>
    <property type="project" value="UniProtKB-KW"/>
</dbReference>
<dbReference type="Pfam" id="PF00561">
    <property type="entry name" value="Abhydrolase_1"/>
    <property type="match status" value="1"/>
</dbReference>
<dbReference type="EMBL" id="CP140637">
    <property type="protein sequence ID" value="WRW38441.1"/>
    <property type="molecule type" value="Genomic_DNA"/>
</dbReference>
<dbReference type="InterPro" id="IPR000073">
    <property type="entry name" value="AB_hydrolase_1"/>
</dbReference>
<dbReference type="PANTHER" id="PTHR43798">
    <property type="entry name" value="MONOACYLGLYCEROL LIPASE"/>
    <property type="match status" value="1"/>
</dbReference>
<keyword evidence="2" id="KW-0378">Hydrolase</keyword>
<dbReference type="RefSeq" id="WP_322790955.1">
    <property type="nucleotide sequence ID" value="NZ_BSOQ01000048.1"/>
</dbReference>
<feature type="domain" description="AB hydrolase-1" evidence="1">
    <location>
        <begin position="36"/>
        <end position="122"/>
    </location>
</feature>
<accession>A0ABZ1DQG3</accession>
<dbReference type="Proteomes" id="UP001322785">
    <property type="component" value="Plasmid pRinCIP108029d"/>
</dbReference>
<keyword evidence="2" id="KW-0614">Plasmid</keyword>
<name>A0ABZ1DQG3_9HYPH</name>
<sequence length="155" mass="17085">MRLMLVKPVQLTFGITIHVADQDVHILDGGNSHGIPVVLLHGCGSLAQEILLPFDNSDFRIIAPDRPGYGLSAPAAPAERGPEGQSFWLERLLTSLDLSEVRIVAHSIGSAAALHLAARRPEVSGICPIMWSQALRERCFVILWRHSHKKRDCRV</sequence>
<dbReference type="InterPro" id="IPR029058">
    <property type="entry name" value="AB_hydrolase_fold"/>
</dbReference>
<dbReference type="InterPro" id="IPR050266">
    <property type="entry name" value="AB_hydrolase_sf"/>
</dbReference>
<geneLocation type="plasmid" evidence="2 3">
    <name>pRinCIP108029d</name>
</geneLocation>
<organism evidence="2 3">
    <name type="scientific">Rhizobium indigoferae</name>
    <dbReference type="NCBI Taxonomy" id="158891"/>
    <lineage>
        <taxon>Bacteria</taxon>
        <taxon>Pseudomonadati</taxon>
        <taxon>Pseudomonadota</taxon>
        <taxon>Alphaproteobacteria</taxon>
        <taxon>Hyphomicrobiales</taxon>
        <taxon>Rhizobiaceae</taxon>
        <taxon>Rhizobium/Agrobacterium group</taxon>
        <taxon>Rhizobium</taxon>
    </lineage>
</organism>
<dbReference type="SUPFAM" id="SSF53474">
    <property type="entry name" value="alpha/beta-Hydrolases"/>
    <property type="match status" value="1"/>
</dbReference>
<dbReference type="PRINTS" id="PR00111">
    <property type="entry name" value="ABHYDROLASE"/>
</dbReference>
<evidence type="ECO:0000259" key="1">
    <source>
        <dbReference type="Pfam" id="PF00561"/>
    </source>
</evidence>
<protein>
    <submittedName>
        <fullName evidence="2">Alpha/beta fold hydrolase</fullName>
    </submittedName>
</protein>
<evidence type="ECO:0000313" key="2">
    <source>
        <dbReference type="EMBL" id="WRW38441.1"/>
    </source>
</evidence>